<sequence length="35" mass="3994">MHSSTENVSEATSPGKWRYCINRGGKRRDCSYVSM</sequence>
<reference evidence="1" key="2">
    <citation type="journal article" date="2015" name="Fish Shellfish Immunol.">
        <title>Early steps in the European eel (Anguilla anguilla)-Vibrio vulnificus interaction in the gills: Role of the RtxA13 toxin.</title>
        <authorList>
            <person name="Callol A."/>
            <person name="Pajuelo D."/>
            <person name="Ebbesson L."/>
            <person name="Teles M."/>
            <person name="MacKenzie S."/>
            <person name="Amaro C."/>
        </authorList>
    </citation>
    <scope>NUCLEOTIDE SEQUENCE</scope>
</reference>
<reference evidence="1" key="1">
    <citation type="submission" date="2014-11" db="EMBL/GenBank/DDBJ databases">
        <authorList>
            <person name="Amaro Gonzalez C."/>
        </authorList>
    </citation>
    <scope>NUCLEOTIDE SEQUENCE</scope>
</reference>
<dbReference type="EMBL" id="GBXM01000849">
    <property type="protein sequence ID" value="JAI07729.1"/>
    <property type="molecule type" value="Transcribed_RNA"/>
</dbReference>
<proteinExistence type="predicted"/>
<evidence type="ECO:0000313" key="1">
    <source>
        <dbReference type="EMBL" id="JAI07729.1"/>
    </source>
</evidence>
<name>A0A0E9Y1A3_ANGAN</name>
<protein>
    <submittedName>
        <fullName evidence="1">Uncharacterized protein</fullName>
    </submittedName>
</protein>
<dbReference type="AlphaFoldDB" id="A0A0E9Y1A3"/>
<accession>A0A0E9Y1A3</accession>
<organism evidence="1">
    <name type="scientific">Anguilla anguilla</name>
    <name type="common">European freshwater eel</name>
    <name type="synonym">Muraena anguilla</name>
    <dbReference type="NCBI Taxonomy" id="7936"/>
    <lineage>
        <taxon>Eukaryota</taxon>
        <taxon>Metazoa</taxon>
        <taxon>Chordata</taxon>
        <taxon>Craniata</taxon>
        <taxon>Vertebrata</taxon>
        <taxon>Euteleostomi</taxon>
        <taxon>Actinopterygii</taxon>
        <taxon>Neopterygii</taxon>
        <taxon>Teleostei</taxon>
        <taxon>Anguilliformes</taxon>
        <taxon>Anguillidae</taxon>
        <taxon>Anguilla</taxon>
    </lineage>
</organism>